<keyword evidence="1" id="KW-0808">Transferase</keyword>
<sequence>MGGNDREADLISEFRKAVQEYNLKDLGCSVYPFTWSSRRYGSHFIEEQLDRFLGSIEWTQHFQDDAAKNLVSWCSDHSLIFLDVIGRGNGGQNNRRTLSKVHYEDFWSSYDECRDIIKRNWAEIGNWSGSNAVQLFKKTSKNSLAELVYWSKRTFRDSKKKLEKLWSRLKELQEHNRQYENGEEVKSIERKIHHLLLNEEIYWKQRSRAGTIAPLNHTFIALILKFEKPRKVTEFRPISMCNVIYIIVAKAIANRLKSILHDIHENQISAIKRIFQLNVVTKYEKYLGLPLMIGRKKKAFFNEIKLKVQSKISSWQQKLFSSGGKEVLIKVVAQAVLAYAMSVFKIPMGLCNDIQQSITGFWWSKRKENRGIFWTKWESMSQAKTRGEMGFRDISSFNQALVAKQGWRLIQNPESLLARILKTRYFREGNFLNASIGFNPSYIWRSLLWGQQVILKGYRWRIGNGMSVSIYKDNWIPRPSTFKPYSTPKMSPEANVAELIDKENRWKTEVIQHNFLKDDAEEILSIPLPRREMEDNVIWHYDKHGRYYVKSMYQVALKMKFSDLPSWSDSRGNNWGIIWKLNIPEKIKIFIWKVAKNLLSTVENLWKRKIIQEAHCKRCGEGMENIWHALISCKAARKVWHSSTLASGFQDMRSSDMLGELMRLQKNLSRADLELLVTTLWVI</sequence>
<evidence type="ECO:0000313" key="2">
    <source>
        <dbReference type="Proteomes" id="UP000829398"/>
    </source>
</evidence>
<keyword evidence="1" id="KW-0695">RNA-directed DNA polymerase</keyword>
<dbReference type="Proteomes" id="UP000829398">
    <property type="component" value="Chromosome 8"/>
</dbReference>
<reference evidence="2" key="1">
    <citation type="journal article" date="2023" name="Hortic. Res.">
        <title>A chromosome-level phased genome enabling allele-level studies in sweet orange: a case study on citrus Huanglongbing tolerance.</title>
        <authorList>
            <person name="Wu B."/>
            <person name="Yu Q."/>
            <person name="Deng Z."/>
            <person name="Duan Y."/>
            <person name="Luo F."/>
            <person name="Gmitter F. Jr."/>
        </authorList>
    </citation>
    <scope>NUCLEOTIDE SEQUENCE [LARGE SCALE GENOMIC DNA]</scope>
    <source>
        <strain evidence="2">cv. Valencia</strain>
    </source>
</reference>
<protein>
    <submittedName>
        <fullName evidence="1">Reverse transcriptase/RNA-dependent DNA polymerase</fullName>
    </submittedName>
</protein>
<accession>A0ACB8IPF5</accession>
<organism evidence="1 2">
    <name type="scientific">Citrus sinensis</name>
    <name type="common">Sweet orange</name>
    <name type="synonym">Citrus aurantium var. sinensis</name>
    <dbReference type="NCBI Taxonomy" id="2711"/>
    <lineage>
        <taxon>Eukaryota</taxon>
        <taxon>Viridiplantae</taxon>
        <taxon>Streptophyta</taxon>
        <taxon>Embryophyta</taxon>
        <taxon>Tracheophyta</taxon>
        <taxon>Spermatophyta</taxon>
        <taxon>Magnoliopsida</taxon>
        <taxon>eudicotyledons</taxon>
        <taxon>Gunneridae</taxon>
        <taxon>Pentapetalae</taxon>
        <taxon>rosids</taxon>
        <taxon>malvids</taxon>
        <taxon>Sapindales</taxon>
        <taxon>Rutaceae</taxon>
        <taxon>Aurantioideae</taxon>
        <taxon>Citrus</taxon>
    </lineage>
</organism>
<evidence type="ECO:0000313" key="1">
    <source>
        <dbReference type="EMBL" id="KAH9698868.1"/>
    </source>
</evidence>
<keyword evidence="1" id="KW-0548">Nucleotidyltransferase</keyword>
<dbReference type="EMBL" id="CM039177">
    <property type="protein sequence ID" value="KAH9698868.1"/>
    <property type="molecule type" value="Genomic_DNA"/>
</dbReference>
<name>A0ACB8IPF5_CITSI</name>
<proteinExistence type="predicted"/>
<keyword evidence="2" id="KW-1185">Reference proteome</keyword>
<gene>
    <name evidence="1" type="ORF">KPL71_024160</name>
</gene>
<comment type="caution">
    <text evidence="1">The sequence shown here is derived from an EMBL/GenBank/DDBJ whole genome shotgun (WGS) entry which is preliminary data.</text>
</comment>